<dbReference type="Proteomes" id="UP000092713">
    <property type="component" value="Unassembled WGS sequence"/>
</dbReference>
<dbReference type="HAMAP" id="MF_04144">
    <property type="entry name" value="TERL_LAMBDA"/>
    <property type="match status" value="1"/>
</dbReference>
<dbReference type="STRING" id="1747903.ASR47_1003376"/>
<dbReference type="Pfam" id="PF05876">
    <property type="entry name" value="GpA_ATPase"/>
    <property type="match status" value="1"/>
</dbReference>
<keyword evidence="4" id="KW-1185">Reference proteome</keyword>
<comment type="caution">
    <text evidence="3">The sequence shown here is derived from an EMBL/GenBank/DDBJ whole genome shotgun (WGS) entry which is preliminary data.</text>
</comment>
<evidence type="ECO:0000313" key="4">
    <source>
        <dbReference type="Proteomes" id="UP000092713"/>
    </source>
</evidence>
<dbReference type="InterPro" id="IPR046454">
    <property type="entry name" value="GpA_endonuclease"/>
</dbReference>
<name>A0A1A7BW22_9BURK</name>
<evidence type="ECO:0000313" key="3">
    <source>
        <dbReference type="EMBL" id="OBV37712.1"/>
    </source>
</evidence>
<dbReference type="GO" id="GO:0016887">
    <property type="term" value="F:ATP hydrolysis activity"/>
    <property type="evidence" value="ECO:0007669"/>
    <property type="project" value="InterPro"/>
</dbReference>
<organism evidence="3 4">
    <name type="scientific">Janthinobacterium psychrotolerans</name>
    <dbReference type="NCBI Taxonomy" id="1747903"/>
    <lineage>
        <taxon>Bacteria</taxon>
        <taxon>Pseudomonadati</taxon>
        <taxon>Pseudomonadota</taxon>
        <taxon>Betaproteobacteria</taxon>
        <taxon>Burkholderiales</taxon>
        <taxon>Oxalobacteraceae</taxon>
        <taxon>Janthinobacterium</taxon>
    </lineage>
</organism>
<dbReference type="PATRIC" id="fig|1747903.4.peg.1240"/>
<proteinExistence type="inferred from homology"/>
<protein>
    <submittedName>
        <fullName evidence="3">Phage terminase, large subunit GpA</fullName>
    </submittedName>
</protein>
<evidence type="ECO:0000259" key="1">
    <source>
        <dbReference type="Pfam" id="PF05876"/>
    </source>
</evidence>
<gene>
    <name evidence="3" type="ORF">ASR47_1003376</name>
</gene>
<dbReference type="EMBL" id="LOCQ01000060">
    <property type="protein sequence ID" value="OBV37712.1"/>
    <property type="molecule type" value="Genomic_DNA"/>
</dbReference>
<dbReference type="RefSeq" id="WP_065309922.1">
    <property type="nucleotide sequence ID" value="NZ_LOCQ01000060.1"/>
</dbReference>
<dbReference type="OrthoDB" id="5181253at2"/>
<feature type="domain" description="Terminase large subunit GpA endonuclease" evidence="2">
    <location>
        <begin position="298"/>
        <end position="588"/>
    </location>
</feature>
<dbReference type="AlphaFoldDB" id="A0A1A7BW22"/>
<dbReference type="InterPro" id="IPR046453">
    <property type="entry name" value="GpA_ATPase"/>
</dbReference>
<dbReference type="InterPro" id="IPR008866">
    <property type="entry name" value="Phage_lambda_GpA-like"/>
</dbReference>
<feature type="domain" description="Phage terminase large subunit GpA ATPase" evidence="1">
    <location>
        <begin position="41"/>
        <end position="284"/>
    </location>
</feature>
<dbReference type="GO" id="GO:0004519">
    <property type="term" value="F:endonuclease activity"/>
    <property type="evidence" value="ECO:0007669"/>
    <property type="project" value="InterPro"/>
</dbReference>
<dbReference type="GO" id="GO:0005524">
    <property type="term" value="F:ATP binding"/>
    <property type="evidence" value="ECO:0007669"/>
    <property type="project" value="InterPro"/>
</dbReference>
<reference evidence="3 4" key="1">
    <citation type="submission" date="2016-04" db="EMBL/GenBank/DDBJ databases">
        <title>Draft genome sequence of Janthinobacterium psychrotolerans sp. nov., isolated from freshwater sediments in Denmark.</title>
        <authorList>
            <person name="Gong X."/>
            <person name="Skrivergaard S."/>
            <person name="Korsgaard B.S."/>
            <person name="Schreiber L."/>
            <person name="Marshall I.P."/>
            <person name="Finster K."/>
            <person name="Schramm A."/>
        </authorList>
    </citation>
    <scope>NUCLEOTIDE SEQUENCE [LARGE SCALE GENOMIC DNA]</scope>
    <source>
        <strain evidence="3 4">S3-2</strain>
    </source>
</reference>
<dbReference type="Pfam" id="PF20454">
    <property type="entry name" value="GpA_nuclease"/>
    <property type="match status" value="1"/>
</dbReference>
<sequence>MNGAIDTVSGAAARGLEPDPNMTVDEWADEFMIIPKDSGANEYGKYRSSRTPHARFVMRALSDNHPCKRVVLKGASQMLKTQVGLNWFGASVHQSPANFLWILPTGNLAKRTSARISKTIEAVPQLKERVAAPRSRDKVNTLDTKQYIGGALTIVTSGAAANLSELPARRVLYDEIDRAEANVNGEGATWKLAEARQTTFEKNRKSYYPSSPTIEGESAIDELFQMGTKQEALADCPHCGHEQTLVFERMHLSDDGQFAQYPCVACDYEMVESDKGKMFARGAWSEGVAGDGDTVSLTISGMFLPYGWFPWLGLLKEYAEAKIQLGLGNEELMITFYNTRLARCWERAKEQTKYDNLKNRAENYRLGTVPAGGLQLTASIDTQNDRLEFKAVAWGEGLEGWIIDYQIIHGDPSDEAVWKRAAELVKTQYRHAYGEMMRIEAVFIDSGGAHTQDVYNFTHEHRRRGIYAIKGASKPGRPIISTKPSPVDIDARGKTERRSGQLWLIGSDTAKDYLAGRWKRVDGPGAIHFSTDLPEEYYKQLTSEYRVTVTKRGRKTSIWDKKQSDRNEALDLMVYNLAAAHHLGLHRKPESYWQSRRDKLNPRNFDMFKLLDAPVAPAAPFIEPAPAPDASLVGEQTPVTPAPAIIPAPAPVAPERAAAAAPVARVSGGRISLAGTRRAA</sequence>
<evidence type="ECO:0000259" key="2">
    <source>
        <dbReference type="Pfam" id="PF20454"/>
    </source>
</evidence>
<accession>A0A1A7BW22</accession>